<sequence>MEKEDTKLTKLEIMDKDDYPEELKEQGAAALLLSCLPYTRFSYETSLALDKLKSDILGGGKRNRNSSSSRKRPRVSPSHNLGAAVSRKHFEDKQGEYNSNAVARNLPRKPPIRRLEETLKLIGNYEPHEVPSIPGLNGIIGKCSKPFEKQLTESDLRDDQSRLSINKADAQKYLYPLLNEDENLAEGISVTTYDPNGKEFAMVFKIWVSKIHVLIGGWKAFFHEHRLRKDQDFVTLWMFRRLDTKKLCFVITWRSLPGVTTPIKRERIRSRPRTRSKLGEIQVLVLAVQSHGAVQLVRVLVVGVNMRGGVLSVHDRQEVYAYRSSPLCQQK</sequence>
<evidence type="ECO:0000256" key="4">
    <source>
        <dbReference type="ARBA" id="ARBA00023163"/>
    </source>
</evidence>
<feature type="domain" description="TF-B3" evidence="7">
    <location>
        <begin position="147"/>
        <end position="250"/>
    </location>
</feature>
<feature type="region of interest" description="Disordered" evidence="6">
    <location>
        <begin position="56"/>
        <end position="97"/>
    </location>
</feature>
<protein>
    <recommendedName>
        <fullName evidence="7">TF-B3 domain-containing protein</fullName>
    </recommendedName>
</protein>
<keyword evidence="9" id="KW-1185">Reference proteome</keyword>
<dbReference type="GO" id="GO:0003677">
    <property type="term" value="F:DNA binding"/>
    <property type="evidence" value="ECO:0007669"/>
    <property type="project" value="UniProtKB-KW"/>
</dbReference>
<dbReference type="PANTHER" id="PTHR31541">
    <property type="entry name" value="B3 DOMAIN PLANT PROTEIN-RELATED"/>
    <property type="match status" value="1"/>
</dbReference>
<evidence type="ECO:0000313" key="9">
    <source>
        <dbReference type="Proteomes" id="UP000326939"/>
    </source>
</evidence>
<dbReference type="SUPFAM" id="SSF101936">
    <property type="entry name" value="DNA-binding pseudobarrel domain"/>
    <property type="match status" value="1"/>
</dbReference>
<accession>A0A5N5JV42</accession>
<keyword evidence="3" id="KW-0238">DNA-binding</keyword>
<evidence type="ECO:0000256" key="5">
    <source>
        <dbReference type="ARBA" id="ARBA00023242"/>
    </source>
</evidence>
<dbReference type="GO" id="GO:0005634">
    <property type="term" value="C:nucleus"/>
    <property type="evidence" value="ECO:0007669"/>
    <property type="project" value="UniProtKB-SubCell"/>
</dbReference>
<comment type="caution">
    <text evidence="8">The sequence shown here is derived from an EMBL/GenBank/DDBJ whole genome shotgun (WGS) entry which is preliminary data.</text>
</comment>
<dbReference type="Pfam" id="PF02362">
    <property type="entry name" value="B3"/>
    <property type="match status" value="1"/>
</dbReference>
<dbReference type="Gene3D" id="2.40.330.10">
    <property type="entry name" value="DNA-binding pseudobarrel domain"/>
    <property type="match status" value="1"/>
</dbReference>
<evidence type="ECO:0000256" key="2">
    <source>
        <dbReference type="ARBA" id="ARBA00023015"/>
    </source>
</evidence>
<keyword evidence="2" id="KW-0805">Transcription regulation</keyword>
<dbReference type="PANTHER" id="PTHR31541:SF28">
    <property type="entry name" value="TF-B3 DOMAIN-CONTAINING PROTEIN"/>
    <property type="match status" value="1"/>
</dbReference>
<evidence type="ECO:0000256" key="3">
    <source>
        <dbReference type="ARBA" id="ARBA00023125"/>
    </source>
</evidence>
<name>A0A5N5JV42_9ROSI</name>
<dbReference type="InterPro" id="IPR005508">
    <property type="entry name" value="At2g31720-like"/>
</dbReference>
<dbReference type="CDD" id="cd10017">
    <property type="entry name" value="B3_DNA"/>
    <property type="match status" value="1"/>
</dbReference>
<evidence type="ECO:0000259" key="7">
    <source>
        <dbReference type="Pfam" id="PF02362"/>
    </source>
</evidence>
<keyword evidence="4" id="KW-0804">Transcription</keyword>
<gene>
    <name evidence="8" type="ORF">DKX38_025732</name>
</gene>
<dbReference type="InterPro" id="IPR003340">
    <property type="entry name" value="B3_DNA-bd"/>
</dbReference>
<organism evidence="8 9">
    <name type="scientific">Salix brachista</name>
    <dbReference type="NCBI Taxonomy" id="2182728"/>
    <lineage>
        <taxon>Eukaryota</taxon>
        <taxon>Viridiplantae</taxon>
        <taxon>Streptophyta</taxon>
        <taxon>Embryophyta</taxon>
        <taxon>Tracheophyta</taxon>
        <taxon>Spermatophyta</taxon>
        <taxon>Magnoliopsida</taxon>
        <taxon>eudicotyledons</taxon>
        <taxon>Gunneridae</taxon>
        <taxon>Pentapetalae</taxon>
        <taxon>rosids</taxon>
        <taxon>fabids</taxon>
        <taxon>Malpighiales</taxon>
        <taxon>Salicaceae</taxon>
        <taxon>Saliceae</taxon>
        <taxon>Salix</taxon>
    </lineage>
</organism>
<evidence type="ECO:0000313" key="8">
    <source>
        <dbReference type="EMBL" id="KAB5521413.1"/>
    </source>
</evidence>
<dbReference type="Proteomes" id="UP000326939">
    <property type="component" value="Chromosome 16"/>
</dbReference>
<evidence type="ECO:0000256" key="6">
    <source>
        <dbReference type="SAM" id="MobiDB-lite"/>
    </source>
</evidence>
<proteinExistence type="predicted"/>
<comment type="subcellular location">
    <subcellularLocation>
        <location evidence="1">Nucleus</location>
    </subcellularLocation>
</comment>
<dbReference type="InterPro" id="IPR015300">
    <property type="entry name" value="DNA-bd_pseudobarrel_sf"/>
</dbReference>
<dbReference type="EMBL" id="VDCV01000016">
    <property type="protein sequence ID" value="KAB5521413.1"/>
    <property type="molecule type" value="Genomic_DNA"/>
</dbReference>
<feature type="compositionally biased region" description="Basic residues" evidence="6">
    <location>
        <begin position="61"/>
        <end position="74"/>
    </location>
</feature>
<reference evidence="9" key="1">
    <citation type="journal article" date="2019" name="Gigascience">
        <title>De novo genome assembly of the endangered Acer yangbiense, a plant species with extremely small populations endemic to Yunnan Province, China.</title>
        <authorList>
            <person name="Yang J."/>
            <person name="Wariss H.M."/>
            <person name="Tao L."/>
            <person name="Zhang R."/>
            <person name="Yun Q."/>
            <person name="Hollingsworth P."/>
            <person name="Dao Z."/>
            <person name="Luo G."/>
            <person name="Guo H."/>
            <person name="Ma Y."/>
            <person name="Sun W."/>
        </authorList>
    </citation>
    <scope>NUCLEOTIDE SEQUENCE [LARGE SCALE GENOMIC DNA]</scope>
    <source>
        <strain evidence="9">cv. br00</strain>
    </source>
</reference>
<evidence type="ECO:0000256" key="1">
    <source>
        <dbReference type="ARBA" id="ARBA00004123"/>
    </source>
</evidence>
<dbReference type="AlphaFoldDB" id="A0A5N5JV42"/>
<keyword evidence="5" id="KW-0539">Nucleus</keyword>